<dbReference type="PATRIC" id="fig|1629550.3.peg.2043"/>
<evidence type="ECO:0000313" key="2">
    <source>
        <dbReference type="Proteomes" id="UP000034407"/>
    </source>
</evidence>
<gene>
    <name evidence="1" type="ORF">VN21_12995</name>
</gene>
<dbReference type="Proteomes" id="UP000034407">
    <property type="component" value="Unassembled WGS sequence"/>
</dbReference>
<name>A0A0M3DGT6_9FIRM</name>
<dbReference type="OrthoDB" id="2087385at2"/>
<keyword evidence="2" id="KW-1185">Reference proteome</keyword>
<dbReference type="RefSeq" id="WP_046823622.1">
    <property type="nucleotide sequence ID" value="NZ_LBBT01000252.1"/>
</dbReference>
<dbReference type="EMBL" id="LBBT01000252">
    <property type="protein sequence ID" value="KKY00674.1"/>
    <property type="molecule type" value="Genomic_DNA"/>
</dbReference>
<accession>A0A0M3DGT6</accession>
<sequence length="98" mass="11387">MASSVFNTNEIITIVMAMIEDIKNESIYGVESDELNIPSDISEKIDNLDDIECENFFCLLYEISNKVYNLKNGELHELNIIHKEIIEFSSVYLKEYMI</sequence>
<evidence type="ECO:0000313" key="1">
    <source>
        <dbReference type="EMBL" id="KKY00674.1"/>
    </source>
</evidence>
<organism evidence="1 2">
    <name type="scientific">Paraclostridium benzoelyticum</name>
    <dbReference type="NCBI Taxonomy" id="1629550"/>
    <lineage>
        <taxon>Bacteria</taxon>
        <taxon>Bacillati</taxon>
        <taxon>Bacillota</taxon>
        <taxon>Clostridia</taxon>
        <taxon>Peptostreptococcales</taxon>
        <taxon>Peptostreptococcaceae</taxon>
        <taxon>Paraclostridium</taxon>
    </lineage>
</organism>
<proteinExistence type="predicted"/>
<dbReference type="AlphaFoldDB" id="A0A0M3DGT6"/>
<reference evidence="1 2" key="1">
    <citation type="submission" date="2015-04" db="EMBL/GenBank/DDBJ databases">
        <title>Microcin producing Clostridium sp. JC272T.</title>
        <authorList>
            <person name="Jyothsna T."/>
            <person name="Sasikala C."/>
            <person name="Ramana C."/>
        </authorList>
    </citation>
    <scope>NUCLEOTIDE SEQUENCE [LARGE SCALE GENOMIC DNA]</scope>
    <source>
        <strain evidence="1 2">JC272</strain>
    </source>
</reference>
<protein>
    <submittedName>
        <fullName evidence="1">Uncharacterized protein</fullName>
    </submittedName>
</protein>
<comment type="caution">
    <text evidence="1">The sequence shown here is derived from an EMBL/GenBank/DDBJ whole genome shotgun (WGS) entry which is preliminary data.</text>
</comment>